<protein>
    <submittedName>
        <fullName evidence="8">Beta-galactosidase</fullName>
    </submittedName>
</protein>
<dbReference type="InterPro" id="IPR023230">
    <property type="entry name" value="Glyco_hydro_2_CS"/>
</dbReference>
<dbReference type="AlphaFoldDB" id="A0A1M6PMT5"/>
<dbReference type="Gene3D" id="2.60.120.260">
    <property type="entry name" value="Galactose-binding domain-like"/>
    <property type="match status" value="1"/>
</dbReference>
<dbReference type="InterPro" id="IPR051913">
    <property type="entry name" value="GH2_Domain-Containing"/>
</dbReference>
<comment type="similarity">
    <text evidence="1">Belongs to the glycosyl hydrolase 2 family.</text>
</comment>
<organism evidence="8 9">
    <name type="scientific">Alicyclobacillus tolerans</name>
    <dbReference type="NCBI Taxonomy" id="90970"/>
    <lineage>
        <taxon>Bacteria</taxon>
        <taxon>Bacillati</taxon>
        <taxon>Bacillota</taxon>
        <taxon>Bacilli</taxon>
        <taxon>Bacillales</taxon>
        <taxon>Alicyclobacillaceae</taxon>
        <taxon>Alicyclobacillus</taxon>
    </lineage>
</organism>
<reference evidence="9" key="1">
    <citation type="submission" date="2016-11" db="EMBL/GenBank/DDBJ databases">
        <authorList>
            <person name="Varghese N."/>
            <person name="Submissions S."/>
        </authorList>
    </citation>
    <scope>NUCLEOTIDE SEQUENCE [LARGE SCALE GENOMIC DNA]</scope>
    <source>
        <strain evidence="9">USBA-503</strain>
    </source>
</reference>
<evidence type="ECO:0000256" key="3">
    <source>
        <dbReference type="ARBA" id="ARBA00023295"/>
    </source>
</evidence>
<dbReference type="PANTHER" id="PTHR42732:SF1">
    <property type="entry name" value="BETA-MANNOSIDASE"/>
    <property type="match status" value="1"/>
</dbReference>
<dbReference type="STRING" id="1830138.SAMN05443507_10882"/>
<keyword evidence="2" id="KW-0378">Hydrolase</keyword>
<evidence type="ECO:0000259" key="7">
    <source>
        <dbReference type="Pfam" id="PF22666"/>
    </source>
</evidence>
<dbReference type="SUPFAM" id="SSF49303">
    <property type="entry name" value="beta-Galactosidase/glucuronidase domain"/>
    <property type="match status" value="1"/>
</dbReference>
<keyword evidence="3" id="KW-0326">Glycosidase</keyword>
<dbReference type="InterPro" id="IPR054593">
    <property type="entry name" value="Beta-mannosidase-like_N2"/>
</dbReference>
<evidence type="ECO:0000259" key="5">
    <source>
        <dbReference type="Pfam" id="PF02836"/>
    </source>
</evidence>
<gene>
    <name evidence="8" type="ORF">SAMN05443507_10882</name>
</gene>
<dbReference type="GO" id="GO:0004553">
    <property type="term" value="F:hydrolase activity, hydrolyzing O-glycosyl compounds"/>
    <property type="evidence" value="ECO:0007669"/>
    <property type="project" value="InterPro"/>
</dbReference>
<dbReference type="InterPro" id="IPR006101">
    <property type="entry name" value="Glyco_hydro_2"/>
</dbReference>
<feature type="domain" description="Glycoside hydrolase family 2 immunoglobulin-like beta-sandwich" evidence="4">
    <location>
        <begin position="186"/>
        <end position="302"/>
    </location>
</feature>
<dbReference type="Gene3D" id="2.60.40.10">
    <property type="entry name" value="Immunoglobulins"/>
    <property type="match status" value="2"/>
</dbReference>
<dbReference type="InterPro" id="IPR006102">
    <property type="entry name" value="Ig-like_GH2"/>
</dbReference>
<evidence type="ECO:0000256" key="1">
    <source>
        <dbReference type="ARBA" id="ARBA00007401"/>
    </source>
</evidence>
<evidence type="ECO:0000259" key="4">
    <source>
        <dbReference type="Pfam" id="PF00703"/>
    </source>
</evidence>
<dbReference type="Proteomes" id="UP000184016">
    <property type="component" value="Unassembled WGS sequence"/>
</dbReference>
<keyword evidence="9" id="KW-1185">Reference proteome</keyword>
<name>A0A1M6PMT5_9BACL</name>
<dbReference type="InterPro" id="IPR013783">
    <property type="entry name" value="Ig-like_fold"/>
</dbReference>
<feature type="domain" description="Glycoside hydrolase family 2 catalytic" evidence="5">
    <location>
        <begin position="305"/>
        <end position="565"/>
    </location>
</feature>
<dbReference type="SUPFAM" id="SSF51445">
    <property type="entry name" value="(Trans)glycosidases"/>
    <property type="match status" value="1"/>
</dbReference>
<evidence type="ECO:0000259" key="6">
    <source>
        <dbReference type="Pfam" id="PF18565"/>
    </source>
</evidence>
<proteinExistence type="inferred from homology"/>
<dbReference type="Gene3D" id="3.20.20.80">
    <property type="entry name" value="Glycosidases"/>
    <property type="match status" value="1"/>
</dbReference>
<feature type="domain" description="Glycoside hydrolase family 2" evidence="6">
    <location>
        <begin position="689"/>
        <end position="787"/>
    </location>
</feature>
<dbReference type="EMBL" id="FRAF01000008">
    <property type="protein sequence ID" value="SHK09264.1"/>
    <property type="molecule type" value="Genomic_DNA"/>
</dbReference>
<dbReference type="Pfam" id="PF22666">
    <property type="entry name" value="Glyco_hydro_2_N2"/>
    <property type="match status" value="1"/>
</dbReference>
<dbReference type="InterPro" id="IPR008979">
    <property type="entry name" value="Galactose-bd-like_sf"/>
</dbReference>
<evidence type="ECO:0000313" key="9">
    <source>
        <dbReference type="Proteomes" id="UP000184016"/>
    </source>
</evidence>
<dbReference type="PROSITE" id="PS00719">
    <property type="entry name" value="GLYCOSYL_HYDROL_F2_1"/>
    <property type="match status" value="1"/>
</dbReference>
<accession>A0A1M6PMT5</accession>
<dbReference type="GO" id="GO:0005975">
    <property type="term" value="P:carbohydrate metabolic process"/>
    <property type="evidence" value="ECO:0007669"/>
    <property type="project" value="InterPro"/>
</dbReference>
<dbReference type="RefSeq" id="WP_072873681.1">
    <property type="nucleotide sequence ID" value="NZ_FRAF01000008.1"/>
</dbReference>
<dbReference type="InterPro" id="IPR017853">
    <property type="entry name" value="GH"/>
</dbReference>
<dbReference type="InterPro" id="IPR036156">
    <property type="entry name" value="Beta-gal/glucu_dom_sf"/>
</dbReference>
<dbReference type="InterPro" id="IPR006103">
    <property type="entry name" value="Glyco_hydro_2_cat"/>
</dbReference>
<dbReference type="InterPro" id="IPR040605">
    <property type="entry name" value="Glyco_hydro2_dom5"/>
</dbReference>
<dbReference type="PANTHER" id="PTHR42732">
    <property type="entry name" value="BETA-GALACTOSIDASE"/>
    <property type="match status" value="1"/>
</dbReference>
<dbReference type="PRINTS" id="PR00132">
    <property type="entry name" value="GLHYDRLASE2"/>
</dbReference>
<dbReference type="Pfam" id="PF00703">
    <property type="entry name" value="Glyco_hydro_2"/>
    <property type="match status" value="1"/>
</dbReference>
<evidence type="ECO:0000313" key="8">
    <source>
        <dbReference type="EMBL" id="SHK09264.1"/>
    </source>
</evidence>
<feature type="domain" description="Beta-mannosidase-like galactose-binding" evidence="7">
    <location>
        <begin position="84"/>
        <end position="155"/>
    </location>
</feature>
<evidence type="ECO:0000256" key="2">
    <source>
        <dbReference type="ARBA" id="ARBA00022801"/>
    </source>
</evidence>
<dbReference type="Pfam" id="PF18565">
    <property type="entry name" value="Glyco_hydro2_C5"/>
    <property type="match status" value="1"/>
</dbReference>
<dbReference type="Pfam" id="PF02836">
    <property type="entry name" value="Glyco_hydro_2_C"/>
    <property type="match status" value="1"/>
</dbReference>
<dbReference type="SUPFAM" id="SSF49785">
    <property type="entry name" value="Galactose-binding domain-like"/>
    <property type="match status" value="1"/>
</dbReference>
<sequence length="801" mass="91290">MLYSSLRPRLGKRSVYALQDDWKFTEITSNHPHSYRSDPSEARQQIDVYSRTLDAKHWQTVRLPHSPNLVPSNGIPENDTRGVYLYQKCFRFTAQLDQRVFLVFEGAMTVADVQVNQTYIGRHLGGYTAFSWDITDALSPSGMQEILVRLDSRPQPDIPPEGGLIDYRIFGGLYRNVYLLVTSDDHVEHLQWTTLGWQNGNALVEVEAKIHLSPVSRLTNERLQLELNISNQDGSLLQQEIHPVAVNGSDEANEIVSMKWEIIVQQAQPWSPHQPHLYNVGFRLLNRAGSVLDDGEMRVGFRTLALENGQLLLNGQPIKLIGFNRHQSFPYIGYAAPKRLQRQDVWILKHELGANYVRTSHYPQDPAFFDACDELGLLVFTEIPGWQHVGDEHWQAIAKQHLVEMIERHRHHPCIFMWGVRINESADSDEFYIETNKIARALDPSRWTGGVRNFRKSHFIEDIFTFNDFSMGVLPSVQKPQLITEYLGHMYPTKLMDNETRLIQHALHHAKILNEVYQREDLVGASAWCAFDYPTSPFFGGGQQICHHGVMDQFRFPKFAAAVYRSQKPPEEEIVLEPATYLTFESADHSQLIQALDTFDDMETVLQSAAYTAKIYVFSNCNSLEVEFNGQTMGRLMPQEKEFPSLQYPPFVIPLQAYRLYGTLRLRGYLDQKVVVERTLHTPLPASRLRLHADHTVLHADGVDMTRIWVEAVDKNGMRSPYLQRVVSFSLEAVDSHPAQGSSEGGQLLGDNPGVLEAGRAALYFRAGCYPGRFRVHVQSPGLQGDSLDLSTESQPFLPRL</sequence>